<dbReference type="PANTHER" id="PTHR47861:SF3">
    <property type="entry name" value="FKBP-TYPE PEPTIDYL-PROLYL CIS-TRANS ISOMERASE SLYD"/>
    <property type="match status" value="1"/>
</dbReference>
<evidence type="ECO:0000256" key="10">
    <source>
        <dbReference type="RuleBase" id="RU003915"/>
    </source>
</evidence>
<comment type="catalytic activity">
    <reaction evidence="1 9 10">
        <text>[protein]-peptidylproline (omega=180) = [protein]-peptidylproline (omega=0)</text>
        <dbReference type="Rhea" id="RHEA:16237"/>
        <dbReference type="Rhea" id="RHEA-COMP:10747"/>
        <dbReference type="Rhea" id="RHEA-COMP:10748"/>
        <dbReference type="ChEBI" id="CHEBI:83833"/>
        <dbReference type="ChEBI" id="CHEBI:83834"/>
        <dbReference type="EC" id="5.2.1.8"/>
    </reaction>
</comment>
<evidence type="ECO:0000256" key="5">
    <source>
        <dbReference type="ARBA" id="ARBA00023110"/>
    </source>
</evidence>
<dbReference type="GO" id="GO:0005737">
    <property type="term" value="C:cytoplasm"/>
    <property type="evidence" value="ECO:0007669"/>
    <property type="project" value="UniProtKB-SubCell"/>
</dbReference>
<evidence type="ECO:0000256" key="8">
    <source>
        <dbReference type="ARBA" id="ARBA00037071"/>
    </source>
</evidence>
<protein>
    <recommendedName>
        <fullName evidence="10">Peptidyl-prolyl cis-trans isomerase</fullName>
        <ecNumber evidence="10">5.2.1.8</ecNumber>
    </recommendedName>
</protein>
<keyword evidence="4" id="KW-0963">Cytoplasm</keyword>
<dbReference type="AlphaFoldDB" id="A0A1H1SS07"/>
<dbReference type="Proteomes" id="UP000243426">
    <property type="component" value="Chromosome I"/>
</dbReference>
<proteinExistence type="inferred from homology"/>
<comment type="similarity">
    <text evidence="3 10">Belongs to the FKBP-type PPIase family.</text>
</comment>
<dbReference type="PROSITE" id="PS50059">
    <property type="entry name" value="FKBP_PPIASE"/>
    <property type="match status" value="1"/>
</dbReference>
<dbReference type="SUPFAM" id="SSF54534">
    <property type="entry name" value="FKBP-like"/>
    <property type="match status" value="1"/>
</dbReference>
<organism evidence="12 13">
    <name type="scientific">Halopseudomonas litoralis</name>
    <dbReference type="NCBI Taxonomy" id="797277"/>
    <lineage>
        <taxon>Bacteria</taxon>
        <taxon>Pseudomonadati</taxon>
        <taxon>Pseudomonadota</taxon>
        <taxon>Gammaproteobacteria</taxon>
        <taxon>Pseudomonadales</taxon>
        <taxon>Pseudomonadaceae</taxon>
        <taxon>Halopseudomonas</taxon>
    </lineage>
</organism>
<reference evidence="13" key="1">
    <citation type="submission" date="2016-10" db="EMBL/GenBank/DDBJ databases">
        <authorList>
            <person name="Varghese N."/>
            <person name="Submissions S."/>
        </authorList>
    </citation>
    <scope>NUCLEOTIDE SEQUENCE [LARGE SCALE GENOMIC DNA]</scope>
    <source>
        <strain evidence="13">2SM5</strain>
    </source>
</reference>
<dbReference type="InterPro" id="IPR001179">
    <property type="entry name" value="PPIase_FKBP_dom"/>
</dbReference>
<evidence type="ECO:0000313" key="13">
    <source>
        <dbReference type="Proteomes" id="UP000243426"/>
    </source>
</evidence>
<dbReference type="Pfam" id="PF00254">
    <property type="entry name" value="FKBP_C"/>
    <property type="match status" value="1"/>
</dbReference>
<dbReference type="RefSeq" id="WP_090276403.1">
    <property type="nucleotide sequence ID" value="NZ_LT629748.1"/>
</dbReference>
<dbReference type="GO" id="GO:0042026">
    <property type="term" value="P:protein refolding"/>
    <property type="evidence" value="ECO:0007669"/>
    <property type="project" value="UniProtKB-ARBA"/>
</dbReference>
<dbReference type="EMBL" id="LT629748">
    <property type="protein sequence ID" value="SDS50648.1"/>
    <property type="molecule type" value="Genomic_DNA"/>
</dbReference>
<dbReference type="EC" id="5.2.1.8" evidence="10"/>
<keyword evidence="5 9" id="KW-0697">Rotamase</keyword>
<evidence type="ECO:0000256" key="9">
    <source>
        <dbReference type="PROSITE-ProRule" id="PRU00277"/>
    </source>
</evidence>
<sequence length="159" mass="17224">MQIAKNSVVEFHYTLSDASGEIESSRQHDPVLYLHGQAGLLDGLVEALEGREAGDVFSIDLPVDKAYGPRQENATQKVQVKHLQGAKKWKPGMLAVIQTEQGPRQVTVIKVGLSQAVVDSNHPLAGRDLTFDVEILSVRAATEEELAHGHAHGIGGHQH</sequence>
<name>A0A1H1SS07_9GAMM</name>
<keyword evidence="13" id="KW-1185">Reference proteome</keyword>
<evidence type="ECO:0000256" key="4">
    <source>
        <dbReference type="ARBA" id="ARBA00022490"/>
    </source>
</evidence>
<keyword evidence="7 9" id="KW-0413">Isomerase</keyword>
<gene>
    <name evidence="12" type="ORF">SAMN05216198_2104</name>
</gene>
<evidence type="ECO:0000256" key="1">
    <source>
        <dbReference type="ARBA" id="ARBA00000971"/>
    </source>
</evidence>
<dbReference type="InterPro" id="IPR046357">
    <property type="entry name" value="PPIase_dom_sf"/>
</dbReference>
<dbReference type="Gene3D" id="3.10.50.40">
    <property type="match status" value="1"/>
</dbReference>
<dbReference type="PANTHER" id="PTHR47861">
    <property type="entry name" value="FKBP-TYPE PEPTIDYL-PROLYL CIS-TRANS ISOMERASE SLYD"/>
    <property type="match status" value="1"/>
</dbReference>
<comment type="subcellular location">
    <subcellularLocation>
        <location evidence="2">Cytoplasm</location>
    </subcellularLocation>
</comment>
<evidence type="ECO:0000256" key="3">
    <source>
        <dbReference type="ARBA" id="ARBA00006577"/>
    </source>
</evidence>
<evidence type="ECO:0000313" key="12">
    <source>
        <dbReference type="EMBL" id="SDS50648.1"/>
    </source>
</evidence>
<dbReference type="GO" id="GO:0003755">
    <property type="term" value="F:peptidyl-prolyl cis-trans isomerase activity"/>
    <property type="evidence" value="ECO:0007669"/>
    <property type="project" value="UniProtKB-UniRule"/>
</dbReference>
<evidence type="ECO:0000259" key="11">
    <source>
        <dbReference type="PROSITE" id="PS50059"/>
    </source>
</evidence>
<comment type="function">
    <text evidence="8">Also involved in hydrogenase metallocenter assembly, probably by participating in the nickel insertion step. This function in hydrogenase biosynthesis requires chaperone activity and the presence of the metal-binding domain, but not PPIase activity.</text>
</comment>
<dbReference type="OrthoDB" id="9808891at2"/>
<evidence type="ECO:0000256" key="7">
    <source>
        <dbReference type="ARBA" id="ARBA00023235"/>
    </source>
</evidence>
<evidence type="ECO:0000256" key="6">
    <source>
        <dbReference type="ARBA" id="ARBA00023186"/>
    </source>
</evidence>
<dbReference type="STRING" id="797277.SAMN05216198_2104"/>
<evidence type="ECO:0000256" key="2">
    <source>
        <dbReference type="ARBA" id="ARBA00004496"/>
    </source>
</evidence>
<accession>A0A1H1SS07</accession>
<keyword evidence="6" id="KW-0143">Chaperone</keyword>
<feature type="domain" description="PPIase FKBP-type" evidence="11">
    <location>
        <begin position="6"/>
        <end position="78"/>
    </location>
</feature>